<name>A9U734_PHYPA</name>
<gene>
    <name evidence="1" type="ORF">PHYPADRAFT_103681</name>
</gene>
<proteinExistence type="predicted"/>
<reference evidence="1" key="1">
    <citation type="journal article" date="2008" name="Science">
        <title>The Physcomitrella genome reveals evolutionary insights into the conquest of land by plants.</title>
        <authorList>
            <person name="Rensing S."/>
            <person name="Lang D."/>
            <person name="Zimmer A."/>
            <person name="Terry A."/>
            <person name="Salamov A."/>
            <person name="Shapiro H."/>
            <person name="Nishiyama T."/>
            <person name="Perroud P.-F."/>
            <person name="Lindquist E."/>
            <person name="Kamisugi Y."/>
            <person name="Tanahashi T."/>
            <person name="Sakakibara K."/>
            <person name="Fujita T."/>
            <person name="Oishi K."/>
            <person name="Shin-I T."/>
            <person name="Kuroki Y."/>
            <person name="Toyoda A."/>
            <person name="Suzuki Y."/>
            <person name="Hashimoto A."/>
            <person name="Yamaguchi K."/>
            <person name="Sugano A."/>
            <person name="Kohara Y."/>
            <person name="Fujiyama A."/>
            <person name="Anterola A."/>
            <person name="Aoki S."/>
            <person name="Ashton N."/>
            <person name="Barbazuk W.B."/>
            <person name="Barker E."/>
            <person name="Bennetzen J."/>
            <person name="Bezanilla M."/>
            <person name="Blankenship R."/>
            <person name="Cho S.H."/>
            <person name="Dutcher S."/>
            <person name="Estelle M."/>
            <person name="Fawcett J.A."/>
            <person name="Gundlach H."/>
            <person name="Hanada K."/>
            <person name="Heyl A."/>
            <person name="Hicks K.A."/>
            <person name="Hugh J."/>
            <person name="Lohr M."/>
            <person name="Mayer K."/>
            <person name="Melkozernov A."/>
            <person name="Murata T."/>
            <person name="Nelson D."/>
            <person name="Pils B."/>
            <person name="Prigge M."/>
            <person name="Reiss B."/>
            <person name="Renner T."/>
            <person name="Rombauts S."/>
            <person name="Rushton P."/>
            <person name="Sanderfoot A."/>
            <person name="Schween G."/>
            <person name="Shiu S.-H."/>
            <person name="Stueber K."/>
            <person name="Theodoulou F.L."/>
            <person name="Tu H."/>
            <person name="Van de Peer Y."/>
            <person name="Verrier P.J."/>
            <person name="Waters E."/>
            <person name="Wood A."/>
            <person name="Yang L."/>
            <person name="Cove D."/>
            <person name="Cuming A."/>
            <person name="Hasebe M."/>
            <person name="Lucas S."/>
            <person name="Mishler D.B."/>
            <person name="Reski R."/>
            <person name="Grigoriev I."/>
            <person name="Quatrano R.S."/>
            <person name="Boore J.L."/>
        </authorList>
    </citation>
    <scope>NUCLEOTIDE SEQUENCE [LARGE SCALE GENOMIC DNA]</scope>
</reference>
<protein>
    <submittedName>
        <fullName evidence="1">Predicted protein</fullName>
    </submittedName>
</protein>
<dbReference type="AlphaFoldDB" id="A9U734"/>
<sequence>MRKKIPALLETIMDIEQVKVARLRSLPDFVPFQRSGDGRSGSGPRRVGSGNRLALIMLQVIEIDQIAAVLLEPLHREQLGMLLGHIAPDEQPDRAQLVEAQPVRQRHDELYAGSAARLGDRLDAKASQLLADKPRRLHDSRLLFDGRIEIDDPFGRMLRVVRQVEGSVEFQTSQIPKPDQGRQRIENDIVDAAVGPGPDELGPRLGAIFLVKGLVMDAVRITDRRQMAVAAMPNQEWGELDKLLQIHELGDAHLRPQRLGRVRNRQLMAVQRNASLFAAIAFGCWHGR</sequence>
<organism>
    <name type="scientific">Physcomitrium patens</name>
    <name type="common">Spreading-leaved earth moss</name>
    <name type="synonym">Physcomitrella patens</name>
    <dbReference type="NCBI Taxonomy" id="3218"/>
    <lineage>
        <taxon>Eukaryota</taxon>
        <taxon>Viridiplantae</taxon>
        <taxon>Streptophyta</taxon>
        <taxon>Embryophyta</taxon>
        <taxon>Bryophyta</taxon>
        <taxon>Bryophytina</taxon>
        <taxon>Bryopsida</taxon>
        <taxon>Funariidae</taxon>
        <taxon>Funariales</taxon>
        <taxon>Funariaceae</taxon>
        <taxon>Physcomitrium</taxon>
    </lineage>
</organism>
<evidence type="ECO:0000313" key="1">
    <source>
        <dbReference type="EMBL" id="EDQ48518.1"/>
    </source>
</evidence>
<dbReference type="EMBL" id="DS546320">
    <property type="protein sequence ID" value="EDQ48518.1"/>
    <property type="molecule type" value="Genomic_DNA"/>
</dbReference>
<accession>A9U734</accession>